<dbReference type="OrthoDB" id="8777817at2"/>
<name>A0A6I1Q049_PARAM</name>
<sequence>MSVIAPDERADFLAVLRRHHLAESDFVLQETGATDIVDEVYPLRGSVTVVRTSSLREREYQTGHGTAWTVEFEKDVIRGVFG</sequence>
<dbReference type="GeneID" id="301105494"/>
<organism evidence="1 2">
    <name type="scientific">Paraburkholderia atlantica</name>
    <dbReference type="NCBI Taxonomy" id="2654982"/>
    <lineage>
        <taxon>Bacteria</taxon>
        <taxon>Pseudomonadati</taxon>
        <taxon>Pseudomonadota</taxon>
        <taxon>Betaproteobacteria</taxon>
        <taxon>Burkholderiales</taxon>
        <taxon>Burkholderiaceae</taxon>
        <taxon>Paraburkholderia</taxon>
    </lineage>
</organism>
<dbReference type="EMBL" id="JACHDD010000003">
    <property type="protein sequence ID" value="MBB5423690.1"/>
    <property type="molecule type" value="Genomic_DNA"/>
</dbReference>
<proteinExistence type="predicted"/>
<evidence type="ECO:0000313" key="2">
    <source>
        <dbReference type="Proteomes" id="UP000592780"/>
    </source>
</evidence>
<dbReference type="RefSeq" id="WP_018436237.1">
    <property type="nucleotide sequence ID" value="NZ_JACHDD010000003.1"/>
</dbReference>
<dbReference type="AlphaFoldDB" id="A0A6I1Q049"/>
<keyword evidence="2" id="KW-1185">Reference proteome</keyword>
<evidence type="ECO:0000313" key="1">
    <source>
        <dbReference type="EMBL" id="MBB5423690.1"/>
    </source>
</evidence>
<reference evidence="1 2" key="1">
    <citation type="submission" date="2020-08" db="EMBL/GenBank/DDBJ databases">
        <title>Genomic Encyclopedia of Type Strains, Phase IV (KMG-V): Genome sequencing to study the core and pangenomes of soil and plant-associated prokaryotes.</title>
        <authorList>
            <person name="Whitman W."/>
        </authorList>
    </citation>
    <scope>NUCLEOTIDE SEQUENCE [LARGE SCALE GENOMIC DNA]</scope>
    <source>
        <strain evidence="1 2">JPY158</strain>
    </source>
</reference>
<accession>A0A6I1Q049</accession>
<comment type="caution">
    <text evidence="1">The sequence shown here is derived from an EMBL/GenBank/DDBJ whole genome shotgun (WGS) entry which is preliminary data.</text>
</comment>
<dbReference type="Proteomes" id="UP000592780">
    <property type="component" value="Unassembled WGS sequence"/>
</dbReference>
<protein>
    <submittedName>
        <fullName evidence="1">Uncharacterized protein</fullName>
    </submittedName>
</protein>
<gene>
    <name evidence="1" type="ORF">HDG40_001834</name>
</gene>